<evidence type="ECO:0000313" key="4">
    <source>
        <dbReference type="EMBL" id="MFC3890710.1"/>
    </source>
</evidence>
<proteinExistence type="inferred from homology"/>
<organism evidence="4 5">
    <name type="scientific">Lentzea rhizosphaerae</name>
    <dbReference type="NCBI Taxonomy" id="2041025"/>
    <lineage>
        <taxon>Bacteria</taxon>
        <taxon>Bacillati</taxon>
        <taxon>Actinomycetota</taxon>
        <taxon>Actinomycetes</taxon>
        <taxon>Pseudonocardiales</taxon>
        <taxon>Pseudonocardiaceae</taxon>
        <taxon>Lentzea</taxon>
    </lineage>
</organism>
<feature type="domain" description="Sulfotransferase" evidence="3">
    <location>
        <begin position="95"/>
        <end position="265"/>
    </location>
</feature>
<comment type="caution">
    <text evidence="4">The sequence shown here is derived from an EMBL/GenBank/DDBJ whole genome shotgun (WGS) entry which is preliminary data.</text>
</comment>
<sequence length="280" mass="31977">MTVMPDPVLAGQRMSEDYQRNIGRMGMRDVLVASCGGAGQSYVGNILHELSVNYVDAYTEELREDGTAVARTEHGGYRKHLASLHDKDNTAPPVEPWPRLVKTHHPPEMFPDGSFGAVWLLVRDPRDALYSLYQWRHNFAEAEWDRVPPTFEGWLSGRGDFTASPVDDWTAFHQAWLRRTPDCTVLRFEDLKRDPEGALTEPLRRLGVRFDEARLRRAADNSSFDKMRAHEDAVSATGEPRMIRDGRVAGWQRWMTPELAGFFRDDELRAVAVKFGYDLD</sequence>
<dbReference type="EMBL" id="JBHRZI010000005">
    <property type="protein sequence ID" value="MFC3890710.1"/>
    <property type="molecule type" value="Genomic_DNA"/>
</dbReference>
<evidence type="ECO:0000256" key="2">
    <source>
        <dbReference type="ARBA" id="ARBA00022679"/>
    </source>
</evidence>
<accession>A0ABV8BLA6</accession>
<name>A0ABV8BLA6_9PSEU</name>
<dbReference type="InterPro" id="IPR000863">
    <property type="entry name" value="Sulfotransferase_dom"/>
</dbReference>
<evidence type="ECO:0000256" key="1">
    <source>
        <dbReference type="ARBA" id="ARBA00005771"/>
    </source>
</evidence>
<protein>
    <submittedName>
        <fullName evidence="4">Sulfotransferase domain-containing protein</fullName>
    </submittedName>
</protein>
<dbReference type="PANTHER" id="PTHR11783">
    <property type="entry name" value="SULFOTRANSFERASE SULT"/>
    <property type="match status" value="1"/>
</dbReference>
<gene>
    <name evidence="4" type="ORF">ACFOWZ_04440</name>
</gene>
<comment type="similarity">
    <text evidence="1">Belongs to the sulfotransferase 1 family.</text>
</comment>
<dbReference type="Proteomes" id="UP001595690">
    <property type="component" value="Unassembled WGS sequence"/>
</dbReference>
<reference evidence="5" key="1">
    <citation type="journal article" date="2019" name="Int. J. Syst. Evol. Microbiol.">
        <title>The Global Catalogue of Microorganisms (GCM) 10K type strain sequencing project: providing services to taxonomists for standard genome sequencing and annotation.</title>
        <authorList>
            <consortium name="The Broad Institute Genomics Platform"/>
            <consortium name="The Broad Institute Genome Sequencing Center for Infectious Disease"/>
            <person name="Wu L."/>
            <person name="Ma J."/>
        </authorList>
    </citation>
    <scope>NUCLEOTIDE SEQUENCE [LARGE SCALE GENOMIC DNA]</scope>
    <source>
        <strain evidence="5">CGMCC 4.7405</strain>
    </source>
</reference>
<dbReference type="RefSeq" id="WP_382369051.1">
    <property type="nucleotide sequence ID" value="NZ_JBHRZI010000005.1"/>
</dbReference>
<dbReference type="SUPFAM" id="SSF52540">
    <property type="entry name" value="P-loop containing nucleoside triphosphate hydrolases"/>
    <property type="match status" value="1"/>
</dbReference>
<evidence type="ECO:0000259" key="3">
    <source>
        <dbReference type="Pfam" id="PF00685"/>
    </source>
</evidence>
<dbReference type="Gene3D" id="3.40.50.300">
    <property type="entry name" value="P-loop containing nucleotide triphosphate hydrolases"/>
    <property type="match status" value="1"/>
</dbReference>
<dbReference type="InterPro" id="IPR027417">
    <property type="entry name" value="P-loop_NTPase"/>
</dbReference>
<evidence type="ECO:0000313" key="5">
    <source>
        <dbReference type="Proteomes" id="UP001595690"/>
    </source>
</evidence>
<keyword evidence="2" id="KW-0808">Transferase</keyword>
<keyword evidence="5" id="KW-1185">Reference proteome</keyword>
<dbReference type="Pfam" id="PF00685">
    <property type="entry name" value="Sulfotransfer_1"/>
    <property type="match status" value="1"/>
</dbReference>